<evidence type="ECO:0000313" key="1">
    <source>
        <dbReference type="EMBL" id="MBD2536390.1"/>
    </source>
</evidence>
<gene>
    <name evidence="1" type="ORF">H6G97_46755</name>
</gene>
<accession>A0ABR8E4Z0</accession>
<keyword evidence="2" id="KW-1185">Reference proteome</keyword>
<protein>
    <submittedName>
        <fullName evidence="1">Uncharacterized protein</fullName>
    </submittedName>
</protein>
<evidence type="ECO:0000313" key="2">
    <source>
        <dbReference type="Proteomes" id="UP000623440"/>
    </source>
</evidence>
<sequence length="75" mass="8818">MTFSQLRTGDYFRIPGMISGYVYRKANDSQCSINCVLQPIRSETEVRRLTPTEVINHFAQEHQEFRQFKNAVIIH</sequence>
<dbReference type="RefSeq" id="WP_190947114.1">
    <property type="nucleotide sequence ID" value="NZ_JACJSI010000446.1"/>
</dbReference>
<dbReference type="EMBL" id="JACJSI010000446">
    <property type="protein sequence ID" value="MBD2536390.1"/>
    <property type="molecule type" value="Genomic_DNA"/>
</dbReference>
<dbReference type="Proteomes" id="UP000623440">
    <property type="component" value="Unassembled WGS sequence"/>
</dbReference>
<proteinExistence type="predicted"/>
<comment type="caution">
    <text evidence="1">The sequence shown here is derived from an EMBL/GenBank/DDBJ whole genome shotgun (WGS) entry which is preliminary data.</text>
</comment>
<organism evidence="1 2">
    <name type="scientific">Nostoc flagelliforme FACHB-838</name>
    <dbReference type="NCBI Taxonomy" id="2692904"/>
    <lineage>
        <taxon>Bacteria</taxon>
        <taxon>Bacillati</taxon>
        <taxon>Cyanobacteriota</taxon>
        <taxon>Cyanophyceae</taxon>
        <taxon>Nostocales</taxon>
        <taxon>Nostocaceae</taxon>
        <taxon>Nostoc</taxon>
    </lineage>
</organism>
<reference evidence="1 2" key="1">
    <citation type="journal article" date="2020" name="ISME J.">
        <title>Comparative genomics reveals insights into cyanobacterial evolution and habitat adaptation.</title>
        <authorList>
            <person name="Chen M.Y."/>
            <person name="Teng W.K."/>
            <person name="Zhao L."/>
            <person name="Hu C.X."/>
            <person name="Zhou Y.K."/>
            <person name="Han B.P."/>
            <person name="Song L.R."/>
            <person name="Shu W.S."/>
        </authorList>
    </citation>
    <scope>NUCLEOTIDE SEQUENCE [LARGE SCALE GENOMIC DNA]</scope>
    <source>
        <strain evidence="1 2">FACHB-838</strain>
    </source>
</reference>
<name>A0ABR8E4Z0_9NOSO</name>